<gene>
    <name evidence="11" type="ORF">A0U89_05825</name>
</gene>
<keyword evidence="7" id="KW-0283">Flagellar rotation</keyword>
<sequence>MITASSITGLQKAAILLLALGSENSAPLFGQLHEDELKDISIAMARLGRIPAEIVETVCSEFSKGLGEGEVLVGSFDSTERLLSNILPLIRVSQIMEEIRGPIGRTMWEKLENVSDVVLAKYLKNEYPQTVAVILNKIKPEQSSRVLALLPEEFALDIMIRMLKSGQTSKDVLLNIEQTLRQEFVSNISRNFSQDRHEQIANIFNNFDSRLEKTFMSALDHKTPTDAERVRALMFTFEDISHLPENYVSILLSKIDRSMLSLALKGASEELKHCFLNAMSDRAGRLLVEEISSMGPVRLKDVEAAKASIIEIAKNLANEGDIELISNLSENEMLE</sequence>
<dbReference type="PANTHER" id="PTHR30534">
    <property type="entry name" value="FLAGELLAR MOTOR SWITCH PROTEIN FLIG"/>
    <property type="match status" value="1"/>
</dbReference>
<evidence type="ECO:0000256" key="9">
    <source>
        <dbReference type="ARBA" id="ARBA00023143"/>
    </source>
</evidence>
<dbReference type="InterPro" id="IPR023087">
    <property type="entry name" value="Flg_Motor_Flig_C"/>
</dbReference>
<evidence type="ECO:0000256" key="6">
    <source>
        <dbReference type="ARBA" id="ARBA00022500"/>
    </source>
</evidence>
<comment type="similarity">
    <text evidence="3">Belongs to the FliG family.</text>
</comment>
<dbReference type="InterPro" id="IPR032779">
    <property type="entry name" value="FliG_M"/>
</dbReference>
<dbReference type="InterPro" id="IPR000090">
    <property type="entry name" value="Flg_Motor_Flig"/>
</dbReference>
<evidence type="ECO:0000256" key="3">
    <source>
        <dbReference type="ARBA" id="ARBA00010299"/>
    </source>
</evidence>
<keyword evidence="8" id="KW-0472">Membrane</keyword>
<name>A0A1D8UST8_9PROT</name>
<keyword evidence="6" id="KW-0145">Chemotaxis</keyword>
<dbReference type="PANTHER" id="PTHR30534:SF0">
    <property type="entry name" value="FLAGELLAR MOTOR SWITCH PROTEIN FLIG"/>
    <property type="match status" value="1"/>
</dbReference>
<dbReference type="STRING" id="153496.A0U89_05825"/>
<dbReference type="SUPFAM" id="SSF48029">
    <property type="entry name" value="FliG"/>
    <property type="match status" value="2"/>
</dbReference>
<dbReference type="GO" id="GO:0009425">
    <property type="term" value="C:bacterial-type flagellum basal body"/>
    <property type="evidence" value="ECO:0007669"/>
    <property type="project" value="UniProtKB-SubCell"/>
</dbReference>
<protein>
    <recommendedName>
        <fullName evidence="4">Flagellar motor switch protein FliG</fullName>
    </recommendedName>
</protein>
<dbReference type="Proteomes" id="UP000179145">
    <property type="component" value="Chromosome"/>
</dbReference>
<dbReference type="GO" id="GO:0005886">
    <property type="term" value="C:plasma membrane"/>
    <property type="evidence" value="ECO:0007669"/>
    <property type="project" value="UniProtKB-SubCell"/>
</dbReference>
<dbReference type="Pfam" id="PF14841">
    <property type="entry name" value="FliG_M"/>
    <property type="match status" value="1"/>
</dbReference>
<evidence type="ECO:0000256" key="2">
    <source>
        <dbReference type="ARBA" id="ARBA00004413"/>
    </source>
</evidence>
<evidence type="ECO:0000256" key="4">
    <source>
        <dbReference type="ARBA" id="ARBA00021870"/>
    </source>
</evidence>
<comment type="function">
    <text evidence="10">FliG is one of three proteins (FliG, FliN, FliM) that forms the rotor-mounted switch complex (C ring), located at the base of the basal body. This complex interacts with the CheY and CheZ chemotaxis proteins, in addition to contacting components of the motor that determine the direction of flagellar rotation.</text>
</comment>
<dbReference type="Pfam" id="PF01706">
    <property type="entry name" value="FliG_C"/>
    <property type="match status" value="1"/>
</dbReference>
<dbReference type="PRINTS" id="PR00954">
    <property type="entry name" value="FLGMOTORFLIG"/>
</dbReference>
<dbReference type="GO" id="GO:0006935">
    <property type="term" value="P:chemotaxis"/>
    <property type="evidence" value="ECO:0007669"/>
    <property type="project" value="UniProtKB-KW"/>
</dbReference>
<dbReference type="AlphaFoldDB" id="A0A1D8UST8"/>
<dbReference type="OrthoDB" id="9780302at2"/>
<keyword evidence="11" id="KW-0282">Flagellum</keyword>
<keyword evidence="5" id="KW-1003">Cell membrane</keyword>
<dbReference type="Gene3D" id="1.10.220.30">
    <property type="match status" value="3"/>
</dbReference>
<dbReference type="Pfam" id="PF14842">
    <property type="entry name" value="FliG_N"/>
    <property type="match status" value="1"/>
</dbReference>
<evidence type="ECO:0000313" key="12">
    <source>
        <dbReference type="Proteomes" id="UP000179145"/>
    </source>
</evidence>
<keyword evidence="9" id="KW-0975">Bacterial flagellum</keyword>
<dbReference type="KEGG" id="kba:A0U89_05825"/>
<organism evidence="11 12">
    <name type="scientific">Kozakia baliensis</name>
    <dbReference type="NCBI Taxonomy" id="153496"/>
    <lineage>
        <taxon>Bacteria</taxon>
        <taxon>Pseudomonadati</taxon>
        <taxon>Pseudomonadota</taxon>
        <taxon>Alphaproteobacteria</taxon>
        <taxon>Acetobacterales</taxon>
        <taxon>Acetobacteraceae</taxon>
        <taxon>Kozakia</taxon>
    </lineage>
</organism>
<evidence type="ECO:0000256" key="8">
    <source>
        <dbReference type="ARBA" id="ARBA00023136"/>
    </source>
</evidence>
<reference evidence="11 12" key="1">
    <citation type="journal article" date="2016" name="Microb. Cell Fact.">
        <title>Dissection of exopolysaccharide biosynthesis in Kozakia baliensis.</title>
        <authorList>
            <person name="Brandt J.U."/>
            <person name="Jakob F."/>
            <person name="Behr J."/>
            <person name="Geissler A.J."/>
            <person name="Vogel R.F."/>
        </authorList>
    </citation>
    <scope>NUCLEOTIDE SEQUENCE [LARGE SCALE GENOMIC DNA]</scope>
    <source>
        <strain evidence="11 12">DSM 14400</strain>
    </source>
</reference>
<dbReference type="InterPro" id="IPR011002">
    <property type="entry name" value="FliG_a-hlx"/>
</dbReference>
<evidence type="ECO:0000256" key="1">
    <source>
        <dbReference type="ARBA" id="ARBA00004117"/>
    </source>
</evidence>
<evidence type="ECO:0000313" key="11">
    <source>
        <dbReference type="EMBL" id="AOX16725.1"/>
    </source>
</evidence>
<keyword evidence="11" id="KW-0969">Cilium</keyword>
<dbReference type="InterPro" id="IPR028263">
    <property type="entry name" value="FliG_N"/>
</dbReference>
<evidence type="ECO:0000256" key="7">
    <source>
        <dbReference type="ARBA" id="ARBA00022779"/>
    </source>
</evidence>
<dbReference type="GO" id="GO:0003774">
    <property type="term" value="F:cytoskeletal motor activity"/>
    <property type="evidence" value="ECO:0007669"/>
    <property type="project" value="InterPro"/>
</dbReference>
<evidence type="ECO:0000256" key="5">
    <source>
        <dbReference type="ARBA" id="ARBA00022475"/>
    </source>
</evidence>
<accession>A0A1D8UST8</accession>
<proteinExistence type="inferred from homology"/>
<dbReference type="GO" id="GO:0071973">
    <property type="term" value="P:bacterial-type flagellum-dependent cell motility"/>
    <property type="evidence" value="ECO:0007669"/>
    <property type="project" value="InterPro"/>
</dbReference>
<comment type="subcellular location">
    <subcellularLocation>
        <location evidence="1">Bacterial flagellum basal body</location>
    </subcellularLocation>
    <subcellularLocation>
        <location evidence="2">Cell membrane</location>
        <topology evidence="2">Peripheral membrane protein</topology>
        <orientation evidence="2">Cytoplasmic side</orientation>
    </subcellularLocation>
</comment>
<dbReference type="RefSeq" id="WP_070402450.1">
    <property type="nucleotide sequence ID" value="NZ_BJVW01000010.1"/>
</dbReference>
<evidence type="ECO:0000256" key="10">
    <source>
        <dbReference type="ARBA" id="ARBA00025598"/>
    </source>
</evidence>
<dbReference type="EMBL" id="CP014674">
    <property type="protein sequence ID" value="AOX16725.1"/>
    <property type="molecule type" value="Genomic_DNA"/>
</dbReference>
<keyword evidence="12" id="KW-1185">Reference proteome</keyword>
<keyword evidence="11" id="KW-0966">Cell projection</keyword>